<evidence type="ECO:0000313" key="2">
    <source>
        <dbReference type="EMBL" id="SIO06264.1"/>
    </source>
</evidence>
<feature type="transmembrane region" description="Helical" evidence="1">
    <location>
        <begin position="122"/>
        <end position="140"/>
    </location>
</feature>
<dbReference type="STRING" id="1416779.SAMN05444409_1819"/>
<dbReference type="Proteomes" id="UP000185207">
    <property type="component" value="Unassembled WGS sequence"/>
</dbReference>
<evidence type="ECO:0000313" key="3">
    <source>
        <dbReference type="Proteomes" id="UP000185207"/>
    </source>
</evidence>
<reference evidence="3" key="1">
    <citation type="submission" date="2016-11" db="EMBL/GenBank/DDBJ databases">
        <authorList>
            <person name="Varghese N."/>
            <person name="Submissions S."/>
        </authorList>
    </citation>
    <scope>NUCLEOTIDE SEQUENCE [LARGE SCALE GENOMIC DNA]</scope>
    <source>
        <strain evidence="3">DSM 27623</strain>
    </source>
</reference>
<dbReference type="RefSeq" id="WP_074234859.1">
    <property type="nucleotide sequence ID" value="NZ_FSRK01000001.1"/>
</dbReference>
<dbReference type="AlphaFoldDB" id="A0A1N6GFJ7"/>
<keyword evidence="3" id="KW-1185">Reference proteome</keyword>
<keyword evidence="1" id="KW-0812">Transmembrane</keyword>
<sequence length="211" mass="24402">MVNKKIIEKLSDRELENYIKPDSRFVAMAVSYAYEILKSRGKIFNDVEKLRIEQMISDKKAAEEAEKIDFSKDWDENMTANKTAIELYSNRLIWIFSLIFGVIFGAVLQAMNFSRLQNKKGLYLSLLFGILYTIAQIYLLTWIEQLDYQFPSKFNNSKTFLFSALGALILGLIREQLIPKGLEYRSRSFVSPLIIAILIYIPIVYIIISGI</sequence>
<feature type="transmembrane region" description="Helical" evidence="1">
    <location>
        <begin position="92"/>
        <end position="110"/>
    </location>
</feature>
<feature type="transmembrane region" description="Helical" evidence="1">
    <location>
        <begin position="160"/>
        <end position="177"/>
    </location>
</feature>
<accession>A0A1N6GFJ7</accession>
<protein>
    <submittedName>
        <fullName evidence="2">Uncharacterized protein</fullName>
    </submittedName>
</protein>
<organism evidence="2 3">
    <name type="scientific">Epilithonimonas zeae</name>
    <dbReference type="NCBI Taxonomy" id="1416779"/>
    <lineage>
        <taxon>Bacteria</taxon>
        <taxon>Pseudomonadati</taxon>
        <taxon>Bacteroidota</taxon>
        <taxon>Flavobacteriia</taxon>
        <taxon>Flavobacteriales</taxon>
        <taxon>Weeksellaceae</taxon>
        <taxon>Chryseobacterium group</taxon>
        <taxon>Epilithonimonas</taxon>
    </lineage>
</organism>
<keyword evidence="1" id="KW-0472">Membrane</keyword>
<proteinExistence type="predicted"/>
<name>A0A1N6GFJ7_9FLAO</name>
<dbReference type="OrthoDB" id="1253310at2"/>
<keyword evidence="1" id="KW-1133">Transmembrane helix</keyword>
<gene>
    <name evidence="2" type="ORF">SAMN05444409_1819</name>
</gene>
<feature type="transmembrane region" description="Helical" evidence="1">
    <location>
        <begin position="189"/>
        <end position="208"/>
    </location>
</feature>
<evidence type="ECO:0000256" key="1">
    <source>
        <dbReference type="SAM" id="Phobius"/>
    </source>
</evidence>
<dbReference type="EMBL" id="FSRK01000001">
    <property type="protein sequence ID" value="SIO06264.1"/>
    <property type="molecule type" value="Genomic_DNA"/>
</dbReference>